<dbReference type="EMBL" id="QAPG01000034">
    <property type="protein sequence ID" value="TDZ36103.1"/>
    <property type="molecule type" value="Genomic_DNA"/>
</dbReference>
<comment type="caution">
    <text evidence="1">The sequence shown here is derived from an EMBL/GenBank/DDBJ whole genome shotgun (WGS) entry which is preliminary data.</text>
</comment>
<evidence type="ECO:0000313" key="1">
    <source>
        <dbReference type="EMBL" id="TDZ36103.1"/>
    </source>
</evidence>
<gene>
    <name evidence="1" type="ORF">C8035_v007974</name>
</gene>
<sequence length="103" mass="11386">MNEALRVESSWRRGREATPWVTIIASFGQGLVRPSPEVDDRSRPTLIDAIRRSAHAIDIAVRQARDCGDMRIIVLSELLLGLPNPLMQSLLKIANGLKANSNV</sequence>
<reference evidence="1 2" key="1">
    <citation type="submission" date="2018-11" db="EMBL/GenBank/DDBJ databases">
        <title>Genome sequence and assembly of Colletotrichum spinosum.</title>
        <authorList>
            <person name="Gan P."/>
            <person name="Shirasu K."/>
        </authorList>
    </citation>
    <scope>NUCLEOTIDE SEQUENCE [LARGE SCALE GENOMIC DNA]</scope>
    <source>
        <strain evidence="1 2">CBS 515.97</strain>
    </source>
</reference>
<name>A0A4R8QP88_9PEZI</name>
<organism evidence="1 2">
    <name type="scientific">Colletotrichum spinosum</name>
    <dbReference type="NCBI Taxonomy" id="1347390"/>
    <lineage>
        <taxon>Eukaryota</taxon>
        <taxon>Fungi</taxon>
        <taxon>Dikarya</taxon>
        <taxon>Ascomycota</taxon>
        <taxon>Pezizomycotina</taxon>
        <taxon>Sordariomycetes</taxon>
        <taxon>Hypocreomycetidae</taxon>
        <taxon>Glomerellales</taxon>
        <taxon>Glomerellaceae</taxon>
        <taxon>Colletotrichum</taxon>
        <taxon>Colletotrichum orbiculare species complex</taxon>
    </lineage>
</organism>
<dbReference type="AlphaFoldDB" id="A0A4R8QP88"/>
<keyword evidence="2" id="KW-1185">Reference proteome</keyword>
<accession>A0A4R8QP88</accession>
<dbReference type="Proteomes" id="UP000295083">
    <property type="component" value="Unassembled WGS sequence"/>
</dbReference>
<protein>
    <submittedName>
        <fullName evidence="1">Uncharacterized protein</fullName>
    </submittedName>
</protein>
<proteinExistence type="predicted"/>
<evidence type="ECO:0000313" key="2">
    <source>
        <dbReference type="Proteomes" id="UP000295083"/>
    </source>
</evidence>